<dbReference type="GO" id="GO:0030515">
    <property type="term" value="F:snoRNA binding"/>
    <property type="evidence" value="ECO:0007669"/>
    <property type="project" value="TreeGrafter"/>
</dbReference>
<dbReference type="EMBL" id="JAFCMP010000034">
    <property type="protein sequence ID" value="KAG5190432.1"/>
    <property type="molecule type" value="Genomic_DNA"/>
</dbReference>
<evidence type="ECO:0000256" key="4">
    <source>
        <dbReference type="ARBA" id="ARBA00023242"/>
    </source>
</evidence>
<protein>
    <recommendedName>
        <fullName evidence="5">Bystin</fullName>
    </recommendedName>
</protein>
<dbReference type="PANTHER" id="PTHR12821">
    <property type="entry name" value="BYSTIN"/>
    <property type="match status" value="1"/>
</dbReference>
<dbReference type="OrthoDB" id="2192561at2759"/>
<organism evidence="7 8">
    <name type="scientific">Tribonema minus</name>
    <dbReference type="NCBI Taxonomy" id="303371"/>
    <lineage>
        <taxon>Eukaryota</taxon>
        <taxon>Sar</taxon>
        <taxon>Stramenopiles</taxon>
        <taxon>Ochrophyta</taxon>
        <taxon>PX clade</taxon>
        <taxon>Xanthophyceae</taxon>
        <taxon>Tribonematales</taxon>
        <taxon>Tribonemataceae</taxon>
        <taxon>Tribonema</taxon>
    </lineage>
</organism>
<feature type="compositionally biased region" description="Acidic residues" evidence="6">
    <location>
        <begin position="100"/>
        <end position="127"/>
    </location>
</feature>
<evidence type="ECO:0000256" key="1">
    <source>
        <dbReference type="ARBA" id="ARBA00004604"/>
    </source>
</evidence>
<feature type="compositionally biased region" description="Low complexity" evidence="6">
    <location>
        <begin position="177"/>
        <end position="187"/>
    </location>
</feature>
<keyword evidence="8" id="KW-1185">Reference proteome</keyword>
<gene>
    <name evidence="7" type="ORF">JKP88DRAFT_298631</name>
</gene>
<feature type="compositionally biased region" description="Basic and acidic residues" evidence="6">
    <location>
        <begin position="1"/>
        <end position="10"/>
    </location>
</feature>
<dbReference type="GO" id="GO:0005737">
    <property type="term" value="C:cytoplasm"/>
    <property type="evidence" value="ECO:0007669"/>
    <property type="project" value="TreeGrafter"/>
</dbReference>
<dbReference type="GO" id="GO:0006364">
    <property type="term" value="P:rRNA processing"/>
    <property type="evidence" value="ECO:0007669"/>
    <property type="project" value="TreeGrafter"/>
</dbReference>
<evidence type="ECO:0000313" key="7">
    <source>
        <dbReference type="EMBL" id="KAG5190432.1"/>
    </source>
</evidence>
<dbReference type="GO" id="GO:0030688">
    <property type="term" value="C:preribosome, small subunit precursor"/>
    <property type="evidence" value="ECO:0007669"/>
    <property type="project" value="TreeGrafter"/>
</dbReference>
<comment type="similarity">
    <text evidence="2">Belongs to the bystin family.</text>
</comment>
<dbReference type="GO" id="GO:0005730">
    <property type="term" value="C:nucleolus"/>
    <property type="evidence" value="ECO:0007669"/>
    <property type="project" value="UniProtKB-SubCell"/>
</dbReference>
<name>A0A835ZE25_9STRA</name>
<proteinExistence type="inferred from homology"/>
<evidence type="ECO:0000256" key="6">
    <source>
        <dbReference type="SAM" id="MobiDB-lite"/>
    </source>
</evidence>
<evidence type="ECO:0000256" key="5">
    <source>
        <dbReference type="ARBA" id="ARBA00074032"/>
    </source>
</evidence>
<sequence length="476" mass="53300">MPKETREKKGPGLRHAPLAKHMTTDPHAVRQKHKTAGKRPKGGKRDDDEENGPEYLAPELSKRILAQAREQREEVEREEKEHVSSSVGGSKQRTPFYEGLDSDASEGGDDDEAASDEDEIEEELVVEDGDYVDAQGMTEEEERLVGAFMNTAGFQRRNLADMIMEKIKEKEDAETTQQQQQRSASQAPAGKDEDGDAAPAELPPKVVEVYTAIGKMLSHYTAGKLPKAFKIIPSLSNWEQILYLTNPDSWSPHAVYAATRIFASNLNPHMAQRFYNVFLLERCRSDMADNKRLNYHLYEALKKSVYKPAAFFKGILLPLAASGNCTLREATIFGSVLSKVSIPANHAAVALLKLAEMPYSGATSMFVRVLLNKKYALPHRVIAALVDHFSRFVGETRELPVLWHQSLLAFVQRYRGDITARDKERIKELLRAQPHRLITDEVRRELFGAAARADLALAAFKQRGRATTDDGDAMEL</sequence>
<feature type="region of interest" description="Disordered" evidence="6">
    <location>
        <begin position="1"/>
        <end position="127"/>
    </location>
</feature>
<dbReference type="InterPro" id="IPR007955">
    <property type="entry name" value="Bystin"/>
</dbReference>
<feature type="compositionally biased region" description="Basic and acidic residues" evidence="6">
    <location>
        <begin position="69"/>
        <end position="83"/>
    </location>
</feature>
<evidence type="ECO:0000313" key="8">
    <source>
        <dbReference type="Proteomes" id="UP000664859"/>
    </source>
</evidence>
<feature type="compositionally biased region" description="Basic residues" evidence="6">
    <location>
        <begin position="29"/>
        <end position="42"/>
    </location>
</feature>
<dbReference type="AlphaFoldDB" id="A0A835ZE25"/>
<evidence type="ECO:0000256" key="2">
    <source>
        <dbReference type="ARBA" id="ARBA00007114"/>
    </source>
</evidence>
<comment type="caution">
    <text evidence="7">The sequence shown here is derived from an EMBL/GenBank/DDBJ whole genome shotgun (WGS) entry which is preliminary data.</text>
</comment>
<evidence type="ECO:0000256" key="3">
    <source>
        <dbReference type="ARBA" id="ARBA00022517"/>
    </source>
</evidence>
<keyword evidence="3" id="KW-0690">Ribosome biogenesis</keyword>
<accession>A0A835ZE25</accession>
<feature type="region of interest" description="Disordered" evidence="6">
    <location>
        <begin position="169"/>
        <end position="202"/>
    </location>
</feature>
<keyword evidence="4" id="KW-0539">Nucleus</keyword>
<dbReference type="PANTHER" id="PTHR12821:SF0">
    <property type="entry name" value="BYSTIN"/>
    <property type="match status" value="1"/>
</dbReference>
<comment type="subcellular location">
    <subcellularLocation>
        <location evidence="1">Nucleus</location>
        <location evidence="1">Nucleolus</location>
    </subcellularLocation>
</comment>
<dbReference type="FunFam" id="1.25.40.480:FF:000001">
    <property type="entry name" value="Bystin (51.6 kD)-like"/>
    <property type="match status" value="1"/>
</dbReference>
<reference evidence="7" key="1">
    <citation type="submission" date="2021-02" db="EMBL/GenBank/DDBJ databases">
        <title>First Annotated Genome of the Yellow-green Alga Tribonema minus.</title>
        <authorList>
            <person name="Mahan K.M."/>
        </authorList>
    </citation>
    <scope>NUCLEOTIDE SEQUENCE</scope>
    <source>
        <strain evidence="7">UTEX B ZZ1240</strain>
    </source>
</reference>
<dbReference type="Pfam" id="PF05291">
    <property type="entry name" value="Bystin"/>
    <property type="match status" value="1"/>
</dbReference>
<dbReference type="Proteomes" id="UP000664859">
    <property type="component" value="Unassembled WGS sequence"/>
</dbReference>
<dbReference type="Gene3D" id="1.25.40.480">
    <property type="match status" value="1"/>
</dbReference>